<dbReference type="RefSeq" id="WP_016359905.1">
    <property type="nucleotide sequence ID" value="NZ_CABMHK010000155.1"/>
</dbReference>
<organism evidence="9 11">
    <name type="scientific">Eisenbergiella tayi</name>
    <dbReference type="NCBI Taxonomy" id="1432052"/>
    <lineage>
        <taxon>Bacteria</taxon>
        <taxon>Bacillati</taxon>
        <taxon>Bacillota</taxon>
        <taxon>Clostridia</taxon>
        <taxon>Lachnospirales</taxon>
        <taxon>Lachnospiraceae</taxon>
        <taxon>Eisenbergiella</taxon>
    </lineage>
</organism>
<dbReference type="AlphaFoldDB" id="A0A1E3ACK8"/>
<feature type="transmembrane region" description="Helical" evidence="7">
    <location>
        <begin position="131"/>
        <end position="155"/>
    </location>
</feature>
<dbReference type="InterPro" id="IPR050809">
    <property type="entry name" value="UgpAE/MalFG_permease"/>
</dbReference>
<dbReference type="GO" id="GO:0005886">
    <property type="term" value="C:plasma membrane"/>
    <property type="evidence" value="ECO:0007669"/>
    <property type="project" value="UniProtKB-SubCell"/>
</dbReference>
<evidence type="ECO:0000256" key="1">
    <source>
        <dbReference type="ARBA" id="ARBA00004651"/>
    </source>
</evidence>
<keyword evidence="6 7" id="KW-0472">Membrane</keyword>
<keyword evidence="9" id="KW-0762">Sugar transport</keyword>
<evidence type="ECO:0000313" key="10">
    <source>
        <dbReference type="EMBL" id="ODM12591.1"/>
    </source>
</evidence>
<feature type="transmembrane region" description="Helical" evidence="7">
    <location>
        <begin position="175"/>
        <end position="202"/>
    </location>
</feature>
<evidence type="ECO:0000259" key="8">
    <source>
        <dbReference type="PROSITE" id="PS50928"/>
    </source>
</evidence>
<keyword evidence="5 7" id="KW-1133">Transmembrane helix</keyword>
<dbReference type="PANTHER" id="PTHR43227">
    <property type="entry name" value="BLL4140 PROTEIN"/>
    <property type="match status" value="1"/>
</dbReference>
<keyword evidence="3" id="KW-1003">Cell membrane</keyword>
<dbReference type="GeneID" id="93305093"/>
<evidence type="ECO:0000256" key="7">
    <source>
        <dbReference type="RuleBase" id="RU363032"/>
    </source>
</evidence>
<dbReference type="Proteomes" id="UP000095003">
    <property type="component" value="Unassembled WGS sequence"/>
</dbReference>
<gene>
    <name evidence="9" type="primary">yteP_40</name>
    <name evidence="10" type="synonym">yteP_3</name>
    <name evidence="10" type="ORF">BEH84_00305</name>
    <name evidence="9" type="ORF">BEI61_02239</name>
</gene>
<dbReference type="GO" id="GO:0055085">
    <property type="term" value="P:transmembrane transport"/>
    <property type="evidence" value="ECO:0007669"/>
    <property type="project" value="InterPro"/>
</dbReference>
<sequence length="315" mass="35221">MKGKEKKRKGFRLGYDRATQLQLHTLMLPGTVLMLLFSIVPLFGLLLAFKNYSVIEGIKGVFTSPWYGFQNFKVIFGNFDFKRMLVNTLGINLIGNLVNIVMAILFALFINEIARPKFKSFVQTVTYMPHFISWVVFGGIVITLLSGDGGLFNQILLKLGVISQPVVFMAEPKYFWAIAIISNLVKELGWSTILYTAAISGVDQELYEAADLDGAGRLQKMRFVTLPCIKGTIVIMVIFAVAGIMNNNFDQLYVLQNSFNLERSEVIDTYIYKVGLQQLQFGMAAAVNIFKSILAIILLTTANFVSNKLTDSGLF</sequence>
<dbReference type="Proteomes" id="UP000094067">
    <property type="component" value="Unassembled WGS sequence"/>
</dbReference>
<dbReference type="InterPro" id="IPR000515">
    <property type="entry name" value="MetI-like"/>
</dbReference>
<dbReference type="EMBL" id="MCGI01000001">
    <property type="protein sequence ID" value="ODM12591.1"/>
    <property type="molecule type" value="Genomic_DNA"/>
</dbReference>
<proteinExistence type="inferred from homology"/>
<dbReference type="SUPFAM" id="SSF161098">
    <property type="entry name" value="MetI-like"/>
    <property type="match status" value="1"/>
</dbReference>
<dbReference type="PATRIC" id="fig|1432052.3.peg.325"/>
<dbReference type="CDD" id="cd06261">
    <property type="entry name" value="TM_PBP2"/>
    <property type="match status" value="1"/>
</dbReference>
<comment type="caution">
    <text evidence="9">The sequence shown here is derived from an EMBL/GenBank/DDBJ whole genome shotgun (WGS) entry which is preliminary data.</text>
</comment>
<dbReference type="PANTHER" id="PTHR43227:SF11">
    <property type="entry name" value="BLL4140 PROTEIN"/>
    <property type="match status" value="1"/>
</dbReference>
<evidence type="ECO:0000313" key="12">
    <source>
        <dbReference type="Proteomes" id="UP000095003"/>
    </source>
</evidence>
<feature type="domain" description="ABC transmembrane type-1" evidence="8">
    <location>
        <begin position="85"/>
        <end position="302"/>
    </location>
</feature>
<protein>
    <submittedName>
        <fullName evidence="9">Putative multiple-sugar transport system permease YteP</fullName>
    </submittedName>
</protein>
<comment type="similarity">
    <text evidence="7">Belongs to the binding-protein-dependent transport system permease family.</text>
</comment>
<evidence type="ECO:0000256" key="3">
    <source>
        <dbReference type="ARBA" id="ARBA00022475"/>
    </source>
</evidence>
<reference evidence="11 12" key="1">
    <citation type="submission" date="2016-07" db="EMBL/GenBank/DDBJ databases">
        <title>Characterization of isolates of Eisenbergiella tayi derived from blood cultures, using whole genome sequencing.</title>
        <authorList>
            <person name="Burdz T."/>
            <person name="Wiebe D."/>
            <person name="Huynh C."/>
            <person name="Bernard K."/>
        </authorList>
    </citation>
    <scope>NUCLEOTIDE SEQUENCE [LARGE SCALE GENOMIC DNA]</scope>
    <source>
        <strain evidence="9 11">NML 110608</strain>
        <strain evidence="10 12">NML 120489</strain>
    </source>
</reference>
<feature type="transmembrane region" description="Helical" evidence="7">
    <location>
        <begin position="281"/>
        <end position="305"/>
    </location>
</feature>
<comment type="subcellular location">
    <subcellularLocation>
        <location evidence="1 7">Cell membrane</location>
        <topology evidence="1 7">Multi-pass membrane protein</topology>
    </subcellularLocation>
</comment>
<dbReference type="InterPro" id="IPR035906">
    <property type="entry name" value="MetI-like_sf"/>
</dbReference>
<feature type="transmembrane region" description="Helical" evidence="7">
    <location>
        <begin position="21"/>
        <end position="49"/>
    </location>
</feature>
<evidence type="ECO:0000313" key="11">
    <source>
        <dbReference type="Proteomes" id="UP000094067"/>
    </source>
</evidence>
<dbReference type="Pfam" id="PF00528">
    <property type="entry name" value="BPD_transp_1"/>
    <property type="match status" value="1"/>
</dbReference>
<dbReference type="PROSITE" id="PS50928">
    <property type="entry name" value="ABC_TM1"/>
    <property type="match status" value="1"/>
</dbReference>
<dbReference type="EMBL" id="MCGH01000002">
    <property type="protein sequence ID" value="ODM06349.1"/>
    <property type="molecule type" value="Genomic_DNA"/>
</dbReference>
<feature type="transmembrane region" description="Helical" evidence="7">
    <location>
        <begin position="223"/>
        <end position="245"/>
    </location>
</feature>
<feature type="transmembrane region" description="Helical" evidence="7">
    <location>
        <begin position="89"/>
        <end position="110"/>
    </location>
</feature>
<keyword evidence="4 7" id="KW-0812">Transmembrane</keyword>
<evidence type="ECO:0000256" key="6">
    <source>
        <dbReference type="ARBA" id="ARBA00023136"/>
    </source>
</evidence>
<evidence type="ECO:0000256" key="2">
    <source>
        <dbReference type="ARBA" id="ARBA00022448"/>
    </source>
</evidence>
<evidence type="ECO:0000313" key="9">
    <source>
        <dbReference type="EMBL" id="ODM06349.1"/>
    </source>
</evidence>
<dbReference type="Gene3D" id="1.10.3720.10">
    <property type="entry name" value="MetI-like"/>
    <property type="match status" value="1"/>
</dbReference>
<evidence type="ECO:0000256" key="5">
    <source>
        <dbReference type="ARBA" id="ARBA00022989"/>
    </source>
</evidence>
<keyword evidence="2 7" id="KW-0813">Transport</keyword>
<name>A0A1E3ACK8_9FIRM</name>
<evidence type="ECO:0000256" key="4">
    <source>
        <dbReference type="ARBA" id="ARBA00022692"/>
    </source>
</evidence>
<accession>A0A1E3ACK8</accession>